<proteinExistence type="predicted"/>
<evidence type="ECO:0000256" key="5">
    <source>
        <dbReference type="ARBA" id="ARBA00022741"/>
    </source>
</evidence>
<keyword evidence="5" id="KW-0547">Nucleotide-binding</keyword>
<dbReference type="InterPro" id="IPR032675">
    <property type="entry name" value="LRR_dom_sf"/>
</dbReference>
<evidence type="ECO:0000256" key="2">
    <source>
        <dbReference type="ARBA" id="ARBA00022490"/>
    </source>
</evidence>
<dbReference type="InterPro" id="IPR001611">
    <property type="entry name" value="Leu-rich_rpt"/>
</dbReference>
<dbReference type="Pfam" id="PF13516">
    <property type="entry name" value="LRR_6"/>
    <property type="match status" value="2"/>
</dbReference>
<dbReference type="InterPro" id="IPR007111">
    <property type="entry name" value="NACHT_NTPase"/>
</dbReference>
<dbReference type="CDD" id="cd16040">
    <property type="entry name" value="SPRY_PRY_SNTX"/>
    <property type="match status" value="1"/>
</dbReference>
<evidence type="ECO:0000313" key="11">
    <source>
        <dbReference type="Proteomes" id="UP000694397"/>
    </source>
</evidence>
<dbReference type="Pfam" id="PF17779">
    <property type="entry name" value="WHD_NOD2"/>
    <property type="match status" value="1"/>
</dbReference>
<dbReference type="SMART" id="SM00589">
    <property type="entry name" value="PRY"/>
    <property type="match status" value="1"/>
</dbReference>
<accession>A0A8C9T781</accession>
<evidence type="ECO:0000256" key="4">
    <source>
        <dbReference type="ARBA" id="ARBA00022737"/>
    </source>
</evidence>
<evidence type="ECO:0000256" key="3">
    <source>
        <dbReference type="ARBA" id="ARBA00022614"/>
    </source>
</evidence>
<dbReference type="Gene3D" id="3.40.50.300">
    <property type="entry name" value="P-loop containing nucleotide triphosphate hydrolases"/>
    <property type="match status" value="1"/>
</dbReference>
<dbReference type="InterPro" id="IPR001870">
    <property type="entry name" value="B30.2/SPRY"/>
</dbReference>
<dbReference type="Pfam" id="PF05729">
    <property type="entry name" value="NACHT"/>
    <property type="match status" value="1"/>
</dbReference>
<dbReference type="SUPFAM" id="SSF52047">
    <property type="entry name" value="RNI-like"/>
    <property type="match status" value="1"/>
</dbReference>
<dbReference type="Pfam" id="PF00622">
    <property type="entry name" value="SPRY"/>
    <property type="match status" value="1"/>
</dbReference>
<reference evidence="10" key="2">
    <citation type="submission" date="2025-08" db="UniProtKB">
        <authorList>
            <consortium name="Ensembl"/>
        </authorList>
    </citation>
    <scope>IDENTIFICATION</scope>
</reference>
<dbReference type="Pfam" id="PF17776">
    <property type="entry name" value="NLRC4_HD2"/>
    <property type="match status" value="1"/>
</dbReference>
<keyword evidence="6" id="KW-0067">ATP-binding</keyword>
<dbReference type="PANTHER" id="PTHR24106">
    <property type="entry name" value="NACHT, LRR AND CARD DOMAINS-CONTAINING"/>
    <property type="match status" value="1"/>
</dbReference>
<dbReference type="AlphaFoldDB" id="A0A8C9T781"/>
<evidence type="ECO:0000259" key="9">
    <source>
        <dbReference type="PROSITE" id="PS50837"/>
    </source>
</evidence>
<dbReference type="InterPro" id="IPR027417">
    <property type="entry name" value="P-loop_NTPase"/>
</dbReference>
<evidence type="ECO:0000259" key="8">
    <source>
        <dbReference type="PROSITE" id="PS50188"/>
    </source>
</evidence>
<evidence type="ECO:0000256" key="6">
    <source>
        <dbReference type="ARBA" id="ARBA00022840"/>
    </source>
</evidence>
<organism evidence="10 11">
    <name type="scientific">Scleropages formosus</name>
    <name type="common">Asian bonytongue</name>
    <name type="synonym">Osteoglossum formosum</name>
    <dbReference type="NCBI Taxonomy" id="113540"/>
    <lineage>
        <taxon>Eukaryota</taxon>
        <taxon>Metazoa</taxon>
        <taxon>Chordata</taxon>
        <taxon>Craniata</taxon>
        <taxon>Vertebrata</taxon>
        <taxon>Euteleostomi</taxon>
        <taxon>Actinopterygii</taxon>
        <taxon>Neopterygii</taxon>
        <taxon>Teleostei</taxon>
        <taxon>Osteoglossocephala</taxon>
        <taxon>Osteoglossomorpha</taxon>
        <taxon>Osteoglossiformes</taxon>
        <taxon>Osteoglossidae</taxon>
        <taxon>Scleropages</taxon>
    </lineage>
</organism>
<protein>
    <recommendedName>
        <fullName evidence="12">NACHT, LRR and PYD domains-containing protein 12-like</fullName>
    </recommendedName>
</protein>
<feature type="domain" description="B30.2/SPRY" evidence="8">
    <location>
        <begin position="775"/>
        <end position="971"/>
    </location>
</feature>
<keyword evidence="2" id="KW-0963">Cytoplasm</keyword>
<dbReference type="InterPro" id="IPR043136">
    <property type="entry name" value="B30.2/SPRY_sf"/>
</dbReference>
<dbReference type="Gene3D" id="2.60.120.920">
    <property type="match status" value="1"/>
</dbReference>
<keyword evidence="3" id="KW-0433">Leucine-rich repeat</keyword>
<evidence type="ECO:0008006" key="12">
    <source>
        <dbReference type="Google" id="ProtNLM"/>
    </source>
</evidence>
<dbReference type="InterPro" id="IPR051261">
    <property type="entry name" value="NLR"/>
</dbReference>
<evidence type="ECO:0000256" key="1">
    <source>
        <dbReference type="ARBA" id="ARBA00004496"/>
    </source>
</evidence>
<dbReference type="InterPro" id="IPR013320">
    <property type="entry name" value="ConA-like_dom_sf"/>
</dbReference>
<name>A0A8C9T781_SCLFO</name>
<dbReference type="SMART" id="SM00368">
    <property type="entry name" value="LRR_RI"/>
    <property type="match status" value="4"/>
</dbReference>
<dbReference type="PROSITE" id="PS50188">
    <property type="entry name" value="B302_SPRY"/>
    <property type="match status" value="1"/>
</dbReference>
<dbReference type="Proteomes" id="UP000694397">
    <property type="component" value="Chromosome 2"/>
</dbReference>
<dbReference type="InterPro" id="IPR003879">
    <property type="entry name" value="Butyrophylin_SPRY"/>
</dbReference>
<dbReference type="Pfam" id="PF14484">
    <property type="entry name" value="FISNA"/>
    <property type="match status" value="1"/>
</dbReference>
<dbReference type="SMART" id="SM01288">
    <property type="entry name" value="FISNA"/>
    <property type="match status" value="1"/>
</dbReference>
<dbReference type="PROSITE" id="PS50837">
    <property type="entry name" value="NACHT"/>
    <property type="match status" value="1"/>
</dbReference>
<sequence>MEHPASEMSPSGDSKEEVTDSDKSFKSIQEERLVSPVPSCISMKSNNSMPEPIFFKNTKVSASQSVEQKGAVSPVLSSTPCCKDETLIGYWQKLISRLKEKSECLFEGIAKHGNPAHLKDIYTELYITEGGTGRISDEHEVIYIERALKKPAVQETTVKCSDIFTPLHGKVTHIRTVLTQGIAGIGKTVSVQKFILDWAEGKANQDINFIFPLPFRDLNLLKDKEFSLKRLVHYFLPEVKEFRLTQLLNSKVLFVFDGLDECRLPLDFKNNEICSDVRKTTSLDVLLTNLMKGNLFPPALIWITSRPAAASQIPPECVDRVTEIRGFSDPQKDEYFTKRFNDEHLAMRIITHVKSSRSLYIMCHIPVFCWISATVLERFFVEKHNGEIPKTLTEMYTHFLIFQTSLKNEKYLEKQEMDPLKSLELDKEFVLKLGKLAFKNFDKGNLIFYEEDLKEIGIDVNEASVFSGVCTEVFRQEIGLYEGKVYCFVHLSVQEYLAALHKFLLNTDPNLLERTVDEALESKNGHLDLYLRFLLGLSMEFSQKLLKGLLSQTRSCNIKEVVKHIRKKIHENLSPEKTIYLFHCLNELNDNSLVIEVQSYLNSGRLSEKNIGPTGWSALAFVLMMSAEELDGLDLRNCTLRDEGLHRMLPVIQVSRTALLNNCSLTVGCCEVLASILSSDLNLRVLDLSDNNLQDSGVKLLSAGLGNPQCKLDTLRLSGCCVTEVGCTSLASALRLNPCSHLRELDLSYNNPGESGVKLLFDLQQDPTCKLETLNVDHGGECRIRPGLLKYSCQITLDQNTTNTHLYLSLKNKKVTWRSEKQPYPDHPDRFVNRPQVLCAESLSGRCYWEVHWSGYGAIIGVTYKGIGRKGDGVDCGIGYNDKSWCLYCTRDSYSVRHNNKETPVTVPQFSRTVGVYLDRVSGTLSFYSISSAELSLLYRFTSTFAEPLYPVFYIYWDSSVFLCTLGEENTHAQVLSE</sequence>
<dbReference type="InterPro" id="IPR041075">
    <property type="entry name" value="NOD1/2_WH"/>
</dbReference>
<dbReference type="Ensembl" id="ENSSFOT00015038899.1">
    <property type="protein sequence ID" value="ENSSFOP00015045384.1"/>
    <property type="gene ID" value="ENSSFOG00015027077.1"/>
</dbReference>
<feature type="region of interest" description="Disordered" evidence="7">
    <location>
        <begin position="1"/>
        <end position="31"/>
    </location>
</feature>
<keyword evidence="11" id="KW-1185">Reference proteome</keyword>
<comment type="subcellular location">
    <subcellularLocation>
        <location evidence="1">Cytoplasm</location>
    </subcellularLocation>
</comment>
<dbReference type="InterPro" id="IPR041267">
    <property type="entry name" value="NLRP_HD2"/>
</dbReference>
<dbReference type="GO" id="GO:0005737">
    <property type="term" value="C:cytoplasm"/>
    <property type="evidence" value="ECO:0007669"/>
    <property type="project" value="UniProtKB-SubCell"/>
</dbReference>
<dbReference type="PRINTS" id="PR01407">
    <property type="entry name" value="BUTYPHLNCDUF"/>
</dbReference>
<dbReference type="InterPro" id="IPR003877">
    <property type="entry name" value="SPRY_dom"/>
</dbReference>
<dbReference type="PROSITE" id="PS51450">
    <property type="entry name" value="LRR"/>
    <property type="match status" value="1"/>
</dbReference>
<dbReference type="OrthoDB" id="120976at2759"/>
<keyword evidence="4" id="KW-0677">Repeat</keyword>
<reference evidence="10 11" key="1">
    <citation type="submission" date="2019-04" db="EMBL/GenBank/DDBJ databases">
        <authorList>
            <consortium name="Wellcome Sanger Institute Data Sharing"/>
        </authorList>
    </citation>
    <scope>NUCLEOTIDE SEQUENCE [LARGE SCALE GENOMIC DNA]</scope>
</reference>
<feature type="domain" description="NACHT" evidence="9">
    <location>
        <begin position="175"/>
        <end position="309"/>
    </location>
</feature>
<dbReference type="Gene3D" id="3.80.10.10">
    <property type="entry name" value="Ribonuclease Inhibitor"/>
    <property type="match status" value="1"/>
</dbReference>
<dbReference type="SMART" id="SM00449">
    <property type="entry name" value="SPRY"/>
    <property type="match status" value="1"/>
</dbReference>
<dbReference type="SUPFAM" id="SSF49899">
    <property type="entry name" value="Concanavalin A-like lectins/glucanases"/>
    <property type="match status" value="1"/>
</dbReference>
<evidence type="ECO:0000256" key="7">
    <source>
        <dbReference type="SAM" id="MobiDB-lite"/>
    </source>
</evidence>
<reference evidence="10" key="3">
    <citation type="submission" date="2025-09" db="UniProtKB">
        <authorList>
            <consortium name="Ensembl"/>
        </authorList>
    </citation>
    <scope>IDENTIFICATION</scope>
</reference>
<dbReference type="InterPro" id="IPR029495">
    <property type="entry name" value="NACHT-assoc"/>
</dbReference>
<dbReference type="GeneTree" id="ENSGT01150000286927"/>
<dbReference type="GO" id="GO:0005524">
    <property type="term" value="F:ATP binding"/>
    <property type="evidence" value="ECO:0007669"/>
    <property type="project" value="UniProtKB-KW"/>
</dbReference>
<dbReference type="FunFam" id="3.40.50.300:FF:001524">
    <property type="entry name" value="Si:dkey-126g1.7"/>
    <property type="match status" value="1"/>
</dbReference>
<evidence type="ECO:0000313" key="10">
    <source>
        <dbReference type="Ensembl" id="ENSSFOP00015045384.1"/>
    </source>
</evidence>
<dbReference type="Pfam" id="PF13765">
    <property type="entry name" value="PRY"/>
    <property type="match status" value="1"/>
</dbReference>
<gene>
    <name evidence="10" type="primary">LOC114909301</name>
</gene>
<dbReference type="InterPro" id="IPR006574">
    <property type="entry name" value="PRY"/>
</dbReference>
<feature type="compositionally biased region" description="Basic and acidic residues" evidence="7">
    <location>
        <begin position="13"/>
        <end position="31"/>
    </location>
</feature>